<protein>
    <submittedName>
        <fullName evidence="4">Uncharacterized protein</fullName>
    </submittedName>
</protein>
<evidence type="ECO:0000313" key="5">
    <source>
        <dbReference type="Proteomes" id="UP000286045"/>
    </source>
</evidence>
<keyword evidence="5" id="KW-1185">Reference proteome</keyword>
<dbReference type="Proteomes" id="UP000286045">
    <property type="component" value="Unassembled WGS sequence"/>
</dbReference>
<dbReference type="GO" id="GO:0005811">
    <property type="term" value="C:lipid droplet"/>
    <property type="evidence" value="ECO:0007669"/>
    <property type="project" value="TreeGrafter"/>
</dbReference>
<dbReference type="GO" id="GO:0000140">
    <property type="term" value="F:acylglycerone-phosphate reductase (NADP+) activity"/>
    <property type="evidence" value="ECO:0007669"/>
    <property type="project" value="TreeGrafter"/>
</dbReference>
<dbReference type="EMBL" id="RYZI01000458">
    <property type="protein sequence ID" value="RWA05281.1"/>
    <property type="molecule type" value="Genomic_DNA"/>
</dbReference>
<dbReference type="InterPro" id="IPR036291">
    <property type="entry name" value="NAD(P)-bd_dom_sf"/>
</dbReference>
<comment type="similarity">
    <text evidence="1 3">Belongs to the short-chain dehydrogenases/reductases (SDR) family.</text>
</comment>
<keyword evidence="2" id="KW-0560">Oxidoreductase</keyword>
<reference evidence="4 5" key="1">
    <citation type="submission" date="2018-12" db="EMBL/GenBank/DDBJ databases">
        <title>Draft genome sequence of Xylaria grammica IHI A82.</title>
        <authorList>
            <person name="Buettner E."/>
            <person name="Kellner H."/>
        </authorList>
    </citation>
    <scope>NUCLEOTIDE SEQUENCE [LARGE SCALE GENOMIC DNA]</scope>
    <source>
        <strain evidence="4 5">IHI A82</strain>
    </source>
</reference>
<accession>A0A439CT59</accession>
<gene>
    <name evidence="4" type="ORF">EKO27_g9822</name>
</gene>
<proteinExistence type="inferred from homology"/>
<dbReference type="PRINTS" id="PR00081">
    <property type="entry name" value="GDHRDH"/>
</dbReference>
<organism evidence="4 5">
    <name type="scientific">Xylaria grammica</name>
    <dbReference type="NCBI Taxonomy" id="363999"/>
    <lineage>
        <taxon>Eukaryota</taxon>
        <taxon>Fungi</taxon>
        <taxon>Dikarya</taxon>
        <taxon>Ascomycota</taxon>
        <taxon>Pezizomycotina</taxon>
        <taxon>Sordariomycetes</taxon>
        <taxon>Xylariomycetidae</taxon>
        <taxon>Xylariales</taxon>
        <taxon>Xylariaceae</taxon>
        <taxon>Xylaria</taxon>
    </lineage>
</organism>
<evidence type="ECO:0000256" key="1">
    <source>
        <dbReference type="ARBA" id="ARBA00006484"/>
    </source>
</evidence>
<dbReference type="SUPFAM" id="SSF51735">
    <property type="entry name" value="NAD(P)-binding Rossmann-fold domains"/>
    <property type="match status" value="1"/>
</dbReference>
<dbReference type="GO" id="GO:0019433">
    <property type="term" value="P:triglyceride catabolic process"/>
    <property type="evidence" value="ECO:0007669"/>
    <property type="project" value="TreeGrafter"/>
</dbReference>
<dbReference type="GO" id="GO:0004806">
    <property type="term" value="F:triacylglycerol lipase activity"/>
    <property type="evidence" value="ECO:0007669"/>
    <property type="project" value="TreeGrafter"/>
</dbReference>
<dbReference type="STRING" id="363999.A0A439CT59"/>
<evidence type="ECO:0000256" key="2">
    <source>
        <dbReference type="ARBA" id="ARBA00023002"/>
    </source>
</evidence>
<name>A0A439CT59_9PEZI</name>
<dbReference type="PANTHER" id="PTHR44169:SF6">
    <property type="entry name" value="NADPH-DEPENDENT 1-ACYLDIHYDROXYACETONE PHOSPHATE REDUCTASE"/>
    <property type="match status" value="1"/>
</dbReference>
<dbReference type="GO" id="GO:0006654">
    <property type="term" value="P:phosphatidic acid biosynthetic process"/>
    <property type="evidence" value="ECO:0007669"/>
    <property type="project" value="TreeGrafter"/>
</dbReference>
<dbReference type="PRINTS" id="PR00080">
    <property type="entry name" value="SDRFAMILY"/>
</dbReference>
<dbReference type="InterPro" id="IPR002347">
    <property type="entry name" value="SDR_fam"/>
</dbReference>
<dbReference type="AlphaFoldDB" id="A0A439CT59"/>
<comment type="caution">
    <text evidence="4">The sequence shown here is derived from an EMBL/GenBank/DDBJ whole genome shotgun (WGS) entry which is preliminary data.</text>
</comment>
<sequence>MAQNSVRGPTVLITGCGVGGLGAALCNAFADSGYLIFAAARDPAKAAFLARAPSCQVIALDVTSKPSIDECVSKIRQKTQGRGLDVLVNNAGVGLTAPLLDTSMDDARRVFDVNVWGMLAVTQAFAPLLVEAKGTILNVSSIAGAVRLAWQETLRMELAPLDVRVVTAMVGEVETGFYGHATPFSLPAGSYYKAIEATIRKQSTGELQVNNQKAEDVARSLVKEVTGGGSGQAWHGGLAGTVKYASWLVPTKIFEWLLHRNRGLSDLAELNHSYGSQH</sequence>
<dbReference type="Gene3D" id="3.40.50.720">
    <property type="entry name" value="NAD(P)-binding Rossmann-like Domain"/>
    <property type="match status" value="1"/>
</dbReference>
<evidence type="ECO:0000313" key="4">
    <source>
        <dbReference type="EMBL" id="RWA05281.1"/>
    </source>
</evidence>
<dbReference type="GO" id="GO:0005783">
    <property type="term" value="C:endoplasmic reticulum"/>
    <property type="evidence" value="ECO:0007669"/>
    <property type="project" value="TreeGrafter"/>
</dbReference>
<dbReference type="Pfam" id="PF00106">
    <property type="entry name" value="adh_short"/>
    <property type="match status" value="1"/>
</dbReference>
<evidence type="ECO:0000256" key="3">
    <source>
        <dbReference type="RuleBase" id="RU000363"/>
    </source>
</evidence>
<dbReference type="PANTHER" id="PTHR44169">
    <property type="entry name" value="NADPH-DEPENDENT 1-ACYLDIHYDROXYACETONE PHOSPHATE REDUCTASE"/>
    <property type="match status" value="1"/>
</dbReference>